<feature type="signal peptide" evidence="1">
    <location>
        <begin position="1"/>
        <end position="18"/>
    </location>
</feature>
<dbReference type="SMART" id="SM00477">
    <property type="entry name" value="NUC"/>
    <property type="match status" value="1"/>
</dbReference>
<protein>
    <recommendedName>
        <fullName evidence="6">DNA/RNA non-specific endonuclease domain-containing protein</fullName>
    </recommendedName>
</protein>
<evidence type="ECO:0000259" key="2">
    <source>
        <dbReference type="SMART" id="SM00477"/>
    </source>
</evidence>
<evidence type="ECO:0008006" key="6">
    <source>
        <dbReference type="Google" id="ProtNLM"/>
    </source>
</evidence>
<reference evidence="4 5" key="1">
    <citation type="submission" date="2019-06" db="EMBL/GenBank/DDBJ databases">
        <title>A chromosome-scale genome assembly of the striped catfish, Pangasianodon hypophthalmus.</title>
        <authorList>
            <person name="Wen M."/>
            <person name="Zahm M."/>
            <person name="Roques C."/>
            <person name="Cabau C."/>
            <person name="Klopp C."/>
            <person name="Donnadieu C."/>
            <person name="Jouanno E."/>
            <person name="Avarre J.-C."/>
            <person name="Campet M."/>
            <person name="Ha T.T.T."/>
            <person name="Dugue R."/>
            <person name="Lampietro C."/>
            <person name="Louis A."/>
            <person name="Herpin A."/>
            <person name="Echchiki A."/>
            <person name="Berthelot C."/>
            <person name="Parey E."/>
            <person name="Roest-Crollius H."/>
            <person name="Braasch I."/>
            <person name="Postlethwait J."/>
            <person name="Bobe J."/>
            <person name="Montfort J."/>
            <person name="Bouchez O."/>
            <person name="Begum T."/>
            <person name="Schartl M."/>
            <person name="Guiguen Y."/>
        </authorList>
    </citation>
    <scope>NUCLEOTIDE SEQUENCE [LARGE SCALE GENOMIC DNA]</scope>
    <source>
        <strain evidence="4 5">Indonesia</strain>
        <tissue evidence="4">Blood</tissue>
    </source>
</reference>
<gene>
    <name evidence="4" type="ORF">PHYPO_G00165480</name>
</gene>
<feature type="chain" id="PRO_5024327710" description="DNA/RNA non-specific endonuclease domain-containing protein" evidence="1">
    <location>
        <begin position="19"/>
        <end position="269"/>
    </location>
</feature>
<dbReference type="AlphaFoldDB" id="A0A5N5JMD8"/>
<proteinExistence type="predicted"/>
<dbReference type="EMBL" id="VFJC01000029">
    <property type="protein sequence ID" value="KAB5518405.1"/>
    <property type="molecule type" value="Genomic_DNA"/>
</dbReference>
<dbReference type="GO" id="GO:0016787">
    <property type="term" value="F:hydrolase activity"/>
    <property type="evidence" value="ECO:0007669"/>
    <property type="project" value="InterPro"/>
</dbReference>
<comment type="caution">
    <text evidence="4">The sequence shown here is derived from an EMBL/GenBank/DDBJ whole genome shotgun (WGS) entry which is preliminary data.</text>
</comment>
<dbReference type="SMART" id="SM00892">
    <property type="entry name" value="Endonuclease_NS"/>
    <property type="match status" value="1"/>
</dbReference>
<dbReference type="InterPro" id="IPR044925">
    <property type="entry name" value="His-Me_finger_sf"/>
</dbReference>
<evidence type="ECO:0000256" key="1">
    <source>
        <dbReference type="SAM" id="SignalP"/>
    </source>
</evidence>
<dbReference type="Pfam" id="PF01223">
    <property type="entry name" value="Endonuclease_NS"/>
    <property type="match status" value="1"/>
</dbReference>
<name>A0A5N5JMD8_PANHP</name>
<evidence type="ECO:0000259" key="3">
    <source>
        <dbReference type="SMART" id="SM00892"/>
    </source>
</evidence>
<feature type="domain" description="DNA/RNA non-specific endonuclease/pyrophosphatase/phosphodiesterase" evidence="3">
    <location>
        <begin position="61"/>
        <end position="262"/>
    </location>
</feature>
<dbReference type="Proteomes" id="UP000327468">
    <property type="component" value="Chromosome 28"/>
</dbReference>
<feature type="domain" description="ENPP1-3/EXOG-like endonuclease/phosphodiesterase" evidence="2">
    <location>
        <begin position="62"/>
        <end position="261"/>
    </location>
</feature>
<accession>A0A5N5JMD8</accession>
<dbReference type="InterPro" id="IPR044929">
    <property type="entry name" value="DNA/RNA_non-sp_Endonuclease_sf"/>
</dbReference>
<evidence type="ECO:0000313" key="5">
    <source>
        <dbReference type="Proteomes" id="UP000327468"/>
    </source>
</evidence>
<dbReference type="InterPro" id="IPR001604">
    <property type="entry name" value="Endo_G_ENPP1-like_dom"/>
</dbReference>
<dbReference type="Gene3D" id="3.40.570.10">
    <property type="entry name" value="Extracellular Endonuclease, subunit A"/>
    <property type="match status" value="1"/>
</dbReference>
<organism evidence="4 5">
    <name type="scientific">Pangasianodon hypophthalmus</name>
    <name type="common">Striped catfish</name>
    <name type="synonym">Helicophagus hypophthalmus</name>
    <dbReference type="NCBI Taxonomy" id="310915"/>
    <lineage>
        <taxon>Eukaryota</taxon>
        <taxon>Metazoa</taxon>
        <taxon>Chordata</taxon>
        <taxon>Craniata</taxon>
        <taxon>Vertebrata</taxon>
        <taxon>Euteleostomi</taxon>
        <taxon>Actinopterygii</taxon>
        <taxon>Neopterygii</taxon>
        <taxon>Teleostei</taxon>
        <taxon>Ostariophysi</taxon>
        <taxon>Siluriformes</taxon>
        <taxon>Pangasiidae</taxon>
        <taxon>Pangasianodon</taxon>
    </lineage>
</organism>
<dbReference type="GO" id="GO:0003676">
    <property type="term" value="F:nucleic acid binding"/>
    <property type="evidence" value="ECO:0007669"/>
    <property type="project" value="InterPro"/>
</dbReference>
<dbReference type="GO" id="GO:0046872">
    <property type="term" value="F:metal ion binding"/>
    <property type="evidence" value="ECO:0007669"/>
    <property type="project" value="InterPro"/>
</dbReference>
<keyword evidence="1" id="KW-0732">Signal</keyword>
<dbReference type="SUPFAM" id="SSF54060">
    <property type="entry name" value="His-Me finger endonucleases"/>
    <property type="match status" value="1"/>
</dbReference>
<keyword evidence="5" id="KW-1185">Reference proteome</keyword>
<dbReference type="PANTHER" id="PTHR21472:SF30">
    <property type="entry name" value="ENDONUCLEASE DOMAIN-CONTAINING 1 PROTEIN-RELATED"/>
    <property type="match status" value="1"/>
</dbReference>
<sequence length="269" mass="30252">MSPSMFYLLFLLPAFALSEVTTFAKCPQFFSVGIPTVLQDPSDNNRYKQICQCLLDQNEKPQYFYATLYDTKNKIPVYSAYEFRRADVKRVDRWYVEPQLDGANLACMASQGNIPSTNRGQRQALNTDYEGSDYDRGHLFPVYHTHNEETMLATSTLTNAAPQDPSFNRGQWKKHEEDMATVVQQNCNRAYIVTGVVPGNQVIGNNVRVAKYYWSAYCCFGNSGALSSAGFIGPDNNGRVQQHSVMLLEAELSLSKNYGSAFSIFQGLC</sequence>
<dbReference type="PANTHER" id="PTHR21472">
    <property type="entry name" value="ENDONUCLEASE DOMAIN-CONTAINING 1 PROTEIN ENDOD1"/>
    <property type="match status" value="1"/>
</dbReference>
<evidence type="ECO:0000313" key="4">
    <source>
        <dbReference type="EMBL" id="KAB5518405.1"/>
    </source>
</evidence>
<dbReference type="InterPro" id="IPR039015">
    <property type="entry name" value="ENDOD1"/>
</dbReference>
<dbReference type="InterPro" id="IPR020821">
    <property type="entry name" value="ENPP1-3/EXOG-like_nuc-like"/>
</dbReference>